<feature type="domain" description="Phorbol-ester/DAG-type" evidence="4">
    <location>
        <begin position="142"/>
        <end position="189"/>
    </location>
</feature>
<feature type="compositionally biased region" description="Pro residues" evidence="3">
    <location>
        <begin position="37"/>
        <end position="51"/>
    </location>
</feature>
<proteinExistence type="predicted"/>
<keyword evidence="1" id="KW-0479">Metal-binding</keyword>
<dbReference type="Gene3D" id="3.30.60.20">
    <property type="match status" value="1"/>
</dbReference>
<evidence type="ECO:0000313" key="6">
    <source>
        <dbReference type="Proteomes" id="UP000054279"/>
    </source>
</evidence>
<dbReference type="InterPro" id="IPR046349">
    <property type="entry name" value="C1-like_sf"/>
</dbReference>
<dbReference type="PROSITE" id="PS50081">
    <property type="entry name" value="ZF_DAG_PE_2"/>
    <property type="match status" value="1"/>
</dbReference>
<dbReference type="GO" id="GO:0046872">
    <property type="term" value="F:metal ion binding"/>
    <property type="evidence" value="ECO:0007669"/>
    <property type="project" value="UniProtKB-KW"/>
</dbReference>
<keyword evidence="2" id="KW-0862">Zinc</keyword>
<dbReference type="Pfam" id="PF00130">
    <property type="entry name" value="C1_1"/>
    <property type="match status" value="1"/>
</dbReference>
<evidence type="ECO:0000256" key="2">
    <source>
        <dbReference type="ARBA" id="ARBA00022833"/>
    </source>
</evidence>
<protein>
    <recommendedName>
        <fullName evidence="4">Phorbol-ester/DAG-type domain-containing protein</fullName>
    </recommendedName>
</protein>
<organism evidence="5 6">
    <name type="scientific">Sphaerobolus stellatus (strain SS14)</name>
    <dbReference type="NCBI Taxonomy" id="990650"/>
    <lineage>
        <taxon>Eukaryota</taxon>
        <taxon>Fungi</taxon>
        <taxon>Dikarya</taxon>
        <taxon>Basidiomycota</taxon>
        <taxon>Agaricomycotina</taxon>
        <taxon>Agaricomycetes</taxon>
        <taxon>Phallomycetidae</taxon>
        <taxon>Geastrales</taxon>
        <taxon>Sphaerobolaceae</taxon>
        <taxon>Sphaerobolus</taxon>
    </lineage>
</organism>
<sequence>MITIDSYHTATSSSAVSWAAATEGSSIIKESSAPQALPSPPSPPPPTPATPSQPTKPAEPSTPSPPVYPPVPTRPVPPPPQPSSLITTAPLIHRFTLLKPGVKSPPRTSATNSPSRSVSPSRAMSNVNQNVPAQLSGGWSPFHLFFASGLLVARCDLCGQRLGWKSVLECDDCGMRTHLKCGDNAPLDCGLRQVANKH</sequence>
<dbReference type="SUPFAM" id="SSF57889">
    <property type="entry name" value="Cysteine-rich domain"/>
    <property type="match status" value="1"/>
</dbReference>
<dbReference type="PROSITE" id="PS00479">
    <property type="entry name" value="ZF_DAG_PE_1"/>
    <property type="match status" value="1"/>
</dbReference>
<evidence type="ECO:0000313" key="5">
    <source>
        <dbReference type="EMBL" id="KIJ25237.1"/>
    </source>
</evidence>
<reference evidence="5 6" key="1">
    <citation type="submission" date="2014-06" db="EMBL/GenBank/DDBJ databases">
        <title>Evolutionary Origins and Diversification of the Mycorrhizal Mutualists.</title>
        <authorList>
            <consortium name="DOE Joint Genome Institute"/>
            <consortium name="Mycorrhizal Genomics Consortium"/>
            <person name="Kohler A."/>
            <person name="Kuo A."/>
            <person name="Nagy L.G."/>
            <person name="Floudas D."/>
            <person name="Copeland A."/>
            <person name="Barry K.W."/>
            <person name="Cichocki N."/>
            <person name="Veneault-Fourrey C."/>
            <person name="LaButti K."/>
            <person name="Lindquist E.A."/>
            <person name="Lipzen A."/>
            <person name="Lundell T."/>
            <person name="Morin E."/>
            <person name="Murat C."/>
            <person name="Riley R."/>
            <person name="Ohm R."/>
            <person name="Sun H."/>
            <person name="Tunlid A."/>
            <person name="Henrissat B."/>
            <person name="Grigoriev I.V."/>
            <person name="Hibbett D.S."/>
            <person name="Martin F."/>
        </authorList>
    </citation>
    <scope>NUCLEOTIDE SEQUENCE [LARGE SCALE GENOMIC DNA]</scope>
    <source>
        <strain evidence="5 6">SS14</strain>
    </source>
</reference>
<keyword evidence="6" id="KW-1185">Reference proteome</keyword>
<dbReference type="OrthoDB" id="2964307at2759"/>
<accession>A0A0C9U837</accession>
<name>A0A0C9U837_SPHS4</name>
<dbReference type="EMBL" id="KN837425">
    <property type="protein sequence ID" value="KIJ25237.1"/>
    <property type="molecule type" value="Genomic_DNA"/>
</dbReference>
<feature type="compositionally biased region" description="Low complexity" evidence="3">
    <location>
        <begin position="9"/>
        <end position="22"/>
    </location>
</feature>
<dbReference type="HOGENOM" id="CLU_1378921_0_0_1"/>
<dbReference type="AlphaFoldDB" id="A0A0C9U837"/>
<evidence type="ECO:0000256" key="1">
    <source>
        <dbReference type="ARBA" id="ARBA00022723"/>
    </source>
</evidence>
<dbReference type="CDD" id="cd00029">
    <property type="entry name" value="C1"/>
    <property type="match status" value="1"/>
</dbReference>
<feature type="region of interest" description="Disordered" evidence="3">
    <location>
        <begin position="1"/>
        <end position="86"/>
    </location>
</feature>
<evidence type="ECO:0000259" key="4">
    <source>
        <dbReference type="PROSITE" id="PS50081"/>
    </source>
</evidence>
<gene>
    <name evidence="5" type="ORF">M422DRAFT_273815</name>
</gene>
<feature type="compositionally biased region" description="Pro residues" evidence="3">
    <location>
        <begin position="60"/>
        <end position="82"/>
    </location>
</feature>
<dbReference type="InterPro" id="IPR002219">
    <property type="entry name" value="PKC_DAG/PE"/>
</dbReference>
<feature type="region of interest" description="Disordered" evidence="3">
    <location>
        <begin position="99"/>
        <end position="123"/>
    </location>
</feature>
<dbReference type="SMART" id="SM00109">
    <property type="entry name" value="C1"/>
    <property type="match status" value="1"/>
</dbReference>
<dbReference type="Proteomes" id="UP000054279">
    <property type="component" value="Unassembled WGS sequence"/>
</dbReference>
<feature type="compositionally biased region" description="Polar residues" evidence="3">
    <location>
        <begin position="106"/>
        <end position="123"/>
    </location>
</feature>
<evidence type="ECO:0000256" key="3">
    <source>
        <dbReference type="SAM" id="MobiDB-lite"/>
    </source>
</evidence>